<evidence type="ECO:0000256" key="11">
    <source>
        <dbReference type="SAM" id="MobiDB-lite"/>
    </source>
</evidence>
<comment type="subcellular location">
    <subcellularLocation>
        <location evidence="1 10">Nucleus</location>
    </subcellularLocation>
</comment>
<evidence type="ECO:0000256" key="10">
    <source>
        <dbReference type="RuleBase" id="RU364060"/>
    </source>
</evidence>
<evidence type="ECO:0000256" key="4">
    <source>
        <dbReference type="ARBA" id="ARBA00020631"/>
    </source>
</evidence>
<organism evidence="12 13">
    <name type="scientific">Glutinoglossum americanum</name>
    <dbReference type="NCBI Taxonomy" id="1670608"/>
    <lineage>
        <taxon>Eukaryota</taxon>
        <taxon>Fungi</taxon>
        <taxon>Dikarya</taxon>
        <taxon>Ascomycota</taxon>
        <taxon>Pezizomycotina</taxon>
        <taxon>Geoglossomycetes</taxon>
        <taxon>Geoglossales</taxon>
        <taxon>Geoglossaceae</taxon>
        <taxon>Glutinoglossum</taxon>
    </lineage>
</organism>
<dbReference type="InterPro" id="IPR037212">
    <property type="entry name" value="Med7/Med21-like"/>
</dbReference>
<evidence type="ECO:0000256" key="2">
    <source>
        <dbReference type="ARBA" id="ARBA00009994"/>
    </source>
</evidence>
<dbReference type="InterPro" id="IPR044888">
    <property type="entry name" value="Mediatior_Med7_sf"/>
</dbReference>
<comment type="similarity">
    <text evidence="2 10">Belongs to the Mediator complex subunit 7 family.</text>
</comment>
<comment type="function">
    <text evidence="9">Component of the Mediator complex, a coactivator involved in the regulated transcription of nearly all RNA polymerase II-dependent genes. Mediator functions as a bridge to convey information from gene-specific regulatory proteins to the basal RNA polymerase II transcription machinery. Mediator is recruited to promoters by direct interactions with regulatory proteins and serves as a scaffold for the assembly of a functional preinitiation complex with RNA polymerase II and the general transcription factors.</text>
</comment>
<dbReference type="InterPro" id="IPR009244">
    <property type="entry name" value="Mediatior_Med7"/>
</dbReference>
<evidence type="ECO:0000256" key="6">
    <source>
        <dbReference type="ARBA" id="ARBA00023159"/>
    </source>
</evidence>
<comment type="caution">
    <text evidence="12">The sequence shown here is derived from an EMBL/GenBank/DDBJ whole genome shotgun (WGS) entry which is preliminary data.</text>
</comment>
<evidence type="ECO:0000256" key="7">
    <source>
        <dbReference type="ARBA" id="ARBA00023163"/>
    </source>
</evidence>
<keyword evidence="13" id="KW-1185">Reference proteome</keyword>
<proteinExistence type="inferred from homology"/>
<dbReference type="GO" id="GO:0016592">
    <property type="term" value="C:mediator complex"/>
    <property type="evidence" value="ECO:0007669"/>
    <property type="project" value="InterPro"/>
</dbReference>
<dbReference type="EMBL" id="JAGHQL010000223">
    <property type="protein sequence ID" value="KAH0536237.1"/>
    <property type="molecule type" value="Genomic_DNA"/>
</dbReference>
<comment type="subunit">
    <text evidence="3 10">Component of the Mediator complex.</text>
</comment>
<feature type="region of interest" description="Disordered" evidence="11">
    <location>
        <begin position="33"/>
        <end position="69"/>
    </location>
</feature>
<dbReference type="Gene3D" id="6.10.140.200">
    <property type="match status" value="1"/>
</dbReference>
<evidence type="ECO:0000256" key="5">
    <source>
        <dbReference type="ARBA" id="ARBA00023015"/>
    </source>
</evidence>
<dbReference type="GO" id="GO:0003712">
    <property type="term" value="F:transcription coregulator activity"/>
    <property type="evidence" value="ECO:0007669"/>
    <property type="project" value="InterPro"/>
</dbReference>
<evidence type="ECO:0000313" key="13">
    <source>
        <dbReference type="Proteomes" id="UP000698800"/>
    </source>
</evidence>
<accession>A0A9P8HVE9</accession>
<evidence type="ECO:0000256" key="3">
    <source>
        <dbReference type="ARBA" id="ARBA00011837"/>
    </source>
</evidence>
<evidence type="ECO:0000313" key="12">
    <source>
        <dbReference type="EMBL" id="KAH0536237.1"/>
    </source>
</evidence>
<protein>
    <recommendedName>
        <fullName evidence="4 10">Mediator of RNA polymerase II transcription subunit 7</fullName>
    </recommendedName>
</protein>
<dbReference type="AlphaFoldDB" id="A0A9P8HVE9"/>
<evidence type="ECO:0000256" key="8">
    <source>
        <dbReference type="ARBA" id="ARBA00023242"/>
    </source>
</evidence>
<evidence type="ECO:0000256" key="9">
    <source>
        <dbReference type="ARBA" id="ARBA00025687"/>
    </source>
</evidence>
<evidence type="ECO:0000256" key="1">
    <source>
        <dbReference type="ARBA" id="ARBA00004123"/>
    </source>
</evidence>
<dbReference type="GO" id="GO:0006357">
    <property type="term" value="P:regulation of transcription by RNA polymerase II"/>
    <property type="evidence" value="ECO:0007669"/>
    <property type="project" value="InterPro"/>
</dbReference>
<dbReference type="PANTHER" id="PTHR21428">
    <property type="entry name" value="MEDIATOR OF RNA POLYMERASE II TRANSCRIPTION SUBUNIT 7"/>
    <property type="match status" value="1"/>
</dbReference>
<gene>
    <name evidence="12" type="ORF">FGG08_006883</name>
</gene>
<dbReference type="Gene3D" id="6.10.140.1520">
    <property type="match status" value="1"/>
</dbReference>
<dbReference type="OrthoDB" id="10253553at2759"/>
<dbReference type="PANTHER" id="PTHR21428:SF11">
    <property type="entry name" value="MEDIATOR OF RNA POLYMERASE II TRANSCRIPTION SUBUNIT 7"/>
    <property type="match status" value="1"/>
</dbReference>
<keyword evidence="8 10" id="KW-0539">Nucleus</keyword>
<dbReference type="SUPFAM" id="SSF140718">
    <property type="entry name" value="Mediator hinge subcomplex-like"/>
    <property type="match status" value="1"/>
</dbReference>
<keyword evidence="7 10" id="KW-0804">Transcription</keyword>
<dbReference type="Pfam" id="PF05983">
    <property type="entry name" value="Med7"/>
    <property type="match status" value="1"/>
</dbReference>
<keyword evidence="5 10" id="KW-0805">Transcription regulation</keyword>
<dbReference type="GO" id="GO:0070847">
    <property type="term" value="C:core mediator complex"/>
    <property type="evidence" value="ECO:0007669"/>
    <property type="project" value="TreeGrafter"/>
</dbReference>
<reference evidence="12" key="1">
    <citation type="submission" date="2021-03" db="EMBL/GenBank/DDBJ databases">
        <title>Comparative genomics and phylogenomic investigation of the class Geoglossomycetes provide insights into ecological specialization and systematics.</title>
        <authorList>
            <person name="Melie T."/>
            <person name="Pirro S."/>
            <person name="Miller A.N."/>
            <person name="Quandt A."/>
        </authorList>
    </citation>
    <scope>NUCLEOTIDE SEQUENCE</scope>
    <source>
        <strain evidence="12">GBOQ0MN5Z8</strain>
    </source>
</reference>
<feature type="region of interest" description="Disordered" evidence="11">
    <location>
        <begin position="1"/>
        <end position="20"/>
    </location>
</feature>
<sequence>MADAQQGHTHSAAFPAPPPFFKHFTAENLSRLKDIQGDKTQDSGSANEAENIPDDLRYLIPPAPPDDGRYRSFGDQYDIADRLPTLEDQGIEQLYSSQPRSPSANELDGTQSEWTLDRAVTLRKMAESLLLNFMELVGVLAVSPEQYGRKIEDLRKIFINTHHLLNEYRPHQARETLILMMEEQLERSRAETAGIKRMKEKVESILSDLASSFSGLEPPEKQGRGPVNKTLEKHGQIWDALDEVLG</sequence>
<name>A0A9P8HVE9_9PEZI</name>
<keyword evidence="6 10" id="KW-0010">Activator</keyword>
<dbReference type="Proteomes" id="UP000698800">
    <property type="component" value="Unassembled WGS sequence"/>
</dbReference>